<feature type="region of interest" description="Disordered" evidence="1">
    <location>
        <begin position="61"/>
        <end position="80"/>
    </location>
</feature>
<organism evidence="2 3">
    <name type="scientific">Euplotes crassus</name>
    <dbReference type="NCBI Taxonomy" id="5936"/>
    <lineage>
        <taxon>Eukaryota</taxon>
        <taxon>Sar</taxon>
        <taxon>Alveolata</taxon>
        <taxon>Ciliophora</taxon>
        <taxon>Intramacronucleata</taxon>
        <taxon>Spirotrichea</taxon>
        <taxon>Hypotrichia</taxon>
        <taxon>Euplotida</taxon>
        <taxon>Euplotidae</taxon>
        <taxon>Moneuplotes</taxon>
    </lineage>
</organism>
<comment type="caution">
    <text evidence="2">The sequence shown here is derived from an EMBL/GenBank/DDBJ whole genome shotgun (WGS) entry which is preliminary data.</text>
</comment>
<feature type="compositionally biased region" description="Low complexity" evidence="1">
    <location>
        <begin position="71"/>
        <end position="80"/>
    </location>
</feature>
<name>A0AAD1XPP0_EUPCR</name>
<evidence type="ECO:0000256" key="1">
    <source>
        <dbReference type="SAM" id="MobiDB-lite"/>
    </source>
</evidence>
<accession>A0AAD1XPP0</accession>
<protein>
    <submittedName>
        <fullName evidence="2">Uncharacterized protein</fullName>
    </submittedName>
</protein>
<reference evidence="2" key="1">
    <citation type="submission" date="2023-07" db="EMBL/GenBank/DDBJ databases">
        <authorList>
            <consortium name="AG Swart"/>
            <person name="Singh M."/>
            <person name="Singh A."/>
            <person name="Seah K."/>
            <person name="Emmerich C."/>
        </authorList>
    </citation>
    <scope>NUCLEOTIDE SEQUENCE</scope>
    <source>
        <strain evidence="2">DP1</strain>
    </source>
</reference>
<proteinExistence type="predicted"/>
<sequence>MNNTPQKRTYQELSKSMKMTESKIIMNAETIKKDTDLLKSLCKNRKQSASNYELEAGFKPETSRIDQKTQASSASGLSSLHGSPVLKALEIEDGDQALDPIIEIPVTTNRKAPLSQLGSQKTYRPYFCISSFKVAPKPSELPSLPF</sequence>
<dbReference type="Proteomes" id="UP001295684">
    <property type="component" value="Unassembled WGS sequence"/>
</dbReference>
<keyword evidence="3" id="KW-1185">Reference proteome</keyword>
<dbReference type="EMBL" id="CAMPGE010018243">
    <property type="protein sequence ID" value="CAI2376680.1"/>
    <property type="molecule type" value="Genomic_DNA"/>
</dbReference>
<evidence type="ECO:0000313" key="3">
    <source>
        <dbReference type="Proteomes" id="UP001295684"/>
    </source>
</evidence>
<dbReference type="AlphaFoldDB" id="A0AAD1XPP0"/>
<evidence type="ECO:0000313" key="2">
    <source>
        <dbReference type="EMBL" id="CAI2376680.1"/>
    </source>
</evidence>
<gene>
    <name evidence="2" type="ORF">ECRASSUSDP1_LOCUS18050</name>
</gene>